<protein>
    <submittedName>
        <fullName evidence="2">Uncharacterized protein</fullName>
    </submittedName>
</protein>
<feature type="region of interest" description="Disordered" evidence="1">
    <location>
        <begin position="1"/>
        <end position="63"/>
    </location>
</feature>
<dbReference type="EMBL" id="CM003530">
    <property type="protein sequence ID" value="RCV19099.1"/>
    <property type="molecule type" value="Genomic_DNA"/>
</dbReference>
<dbReference type="PANTHER" id="PTHR34395">
    <property type="entry name" value="OS11G0427500 PROTEIN"/>
    <property type="match status" value="1"/>
</dbReference>
<evidence type="ECO:0000256" key="1">
    <source>
        <dbReference type="SAM" id="MobiDB-lite"/>
    </source>
</evidence>
<proteinExistence type="predicted"/>
<reference evidence="2" key="2">
    <citation type="submission" date="2015-07" db="EMBL/GenBank/DDBJ databases">
        <authorList>
            <person name="Noorani M."/>
        </authorList>
    </citation>
    <scope>NUCLEOTIDE SEQUENCE</scope>
    <source>
        <strain evidence="2">Yugu1</strain>
    </source>
</reference>
<accession>A0A368QM91</accession>
<name>A0A368QM91_SETIT</name>
<gene>
    <name evidence="2" type="ORF">SETIT_3G356800v2</name>
</gene>
<dbReference type="PANTHER" id="PTHR34395:SF5">
    <property type="entry name" value="DIHYDRONEOPTERIN ALDOLASE_EPIMERASE DOMAIN-CONTAINING PROTEIN"/>
    <property type="match status" value="1"/>
</dbReference>
<dbReference type="AlphaFoldDB" id="A0A368QM91"/>
<sequence length="124" mass="13838">MQVDPPSAPAPPAVTPTAPPIAPVIPPLAPTVERKGGSGRKRKQSHIGSALEGYVESKKSQTNKTLQAFEERKRREKEFSVEKCVNQVVSMVELIDEQKSYALNVFESDTHRKIFITTKNFNEF</sequence>
<reference evidence="2" key="1">
    <citation type="journal article" date="2012" name="Nat. Biotechnol.">
        <title>Reference genome sequence of the model plant Setaria.</title>
        <authorList>
            <person name="Bennetzen J.L."/>
            <person name="Schmutz J."/>
            <person name="Wang H."/>
            <person name="Percifield R."/>
            <person name="Hawkins J."/>
            <person name="Pontaroli A.C."/>
            <person name="Estep M."/>
            <person name="Feng L."/>
            <person name="Vaughn J.N."/>
            <person name="Grimwood J."/>
            <person name="Jenkins J."/>
            <person name="Barry K."/>
            <person name="Lindquist E."/>
            <person name="Hellsten U."/>
            <person name="Deshpande S."/>
            <person name="Wang X."/>
            <person name="Wu X."/>
            <person name="Mitros T."/>
            <person name="Triplett J."/>
            <person name="Yang X."/>
            <person name="Ye C.Y."/>
            <person name="Mauro-Herrera M."/>
            <person name="Wang L."/>
            <person name="Li P."/>
            <person name="Sharma M."/>
            <person name="Sharma R."/>
            <person name="Ronald P.C."/>
            <person name="Panaud O."/>
            <person name="Kellogg E.A."/>
            <person name="Brutnell T.P."/>
            <person name="Doust A.N."/>
            <person name="Tuskan G.A."/>
            <person name="Rokhsar D."/>
            <person name="Devos K.M."/>
        </authorList>
    </citation>
    <scope>NUCLEOTIDE SEQUENCE [LARGE SCALE GENOMIC DNA]</scope>
    <source>
        <strain evidence="2">Yugu1</strain>
    </source>
</reference>
<organism evidence="2">
    <name type="scientific">Setaria italica</name>
    <name type="common">Foxtail millet</name>
    <name type="synonym">Panicum italicum</name>
    <dbReference type="NCBI Taxonomy" id="4555"/>
    <lineage>
        <taxon>Eukaryota</taxon>
        <taxon>Viridiplantae</taxon>
        <taxon>Streptophyta</taxon>
        <taxon>Embryophyta</taxon>
        <taxon>Tracheophyta</taxon>
        <taxon>Spermatophyta</taxon>
        <taxon>Magnoliopsida</taxon>
        <taxon>Liliopsida</taxon>
        <taxon>Poales</taxon>
        <taxon>Poaceae</taxon>
        <taxon>PACMAD clade</taxon>
        <taxon>Panicoideae</taxon>
        <taxon>Panicodae</taxon>
        <taxon>Paniceae</taxon>
        <taxon>Cenchrinae</taxon>
        <taxon>Setaria</taxon>
    </lineage>
</organism>
<feature type="compositionally biased region" description="Pro residues" evidence="1">
    <location>
        <begin position="1"/>
        <end position="29"/>
    </location>
</feature>
<evidence type="ECO:0000313" key="2">
    <source>
        <dbReference type="EMBL" id="RCV19099.1"/>
    </source>
</evidence>